<dbReference type="InterPro" id="IPR041522">
    <property type="entry name" value="CdaR_GGDEF"/>
</dbReference>
<proteinExistence type="inferred from homology"/>
<dbReference type="Gene3D" id="1.10.10.2840">
    <property type="entry name" value="PucR C-terminal helix-turn-helix domain"/>
    <property type="match status" value="1"/>
</dbReference>
<dbReference type="OrthoDB" id="8450798at2"/>
<reference evidence="5 6" key="1">
    <citation type="submission" date="2018-03" db="EMBL/GenBank/DDBJ databases">
        <title>Aquarubrobacter algicola gen. nov., sp. nov., a novel actinobacterium isolated from shallow eutrophic lake during the end of cyanobacterial harmful algal blooms.</title>
        <authorList>
            <person name="Chun S.J."/>
        </authorList>
    </citation>
    <scope>NUCLEOTIDE SEQUENCE [LARGE SCALE GENOMIC DNA]</scope>
    <source>
        <strain evidence="5 6">Seoho-28</strain>
    </source>
</reference>
<dbReference type="InterPro" id="IPR042070">
    <property type="entry name" value="PucR_C-HTH_sf"/>
</dbReference>
<dbReference type="InterPro" id="IPR012914">
    <property type="entry name" value="PucR_dom"/>
</dbReference>
<evidence type="ECO:0000259" key="4">
    <source>
        <dbReference type="Pfam" id="PF17853"/>
    </source>
</evidence>
<comment type="similarity">
    <text evidence="1">Belongs to the CdaR family.</text>
</comment>
<dbReference type="Pfam" id="PF13556">
    <property type="entry name" value="HTH_30"/>
    <property type="match status" value="1"/>
</dbReference>
<keyword evidence="6" id="KW-1185">Reference proteome</keyword>
<dbReference type="InterPro" id="IPR025736">
    <property type="entry name" value="PucR_C-HTH_dom"/>
</dbReference>
<dbReference type="PANTHER" id="PTHR33744">
    <property type="entry name" value="CARBOHYDRATE DIACID REGULATOR"/>
    <property type="match status" value="1"/>
</dbReference>
<sequence length="552" mass="58911">MLTVSELLADLDVRLLAGEEAADQPVRWVHITELPDPTPFLSGGELLLTTGMALGSKPAAQRAFVERLADHGLAGLGVGTGFGHDEVPAAMVQAAADAGFPLFEVPYELPFIALTERAFTRLVNEQYALLQRSIVAQERLQRIVLSERGLEAIAGQLATLIGGAALVFDGRGEPLAHRTFRRDADAELLASLGEELRERARRGESREFLPTTPSLGGRALALPVASPGAAPGTVPQAWLVAAKDQGGLAEIDRLILHQAVTVVALELLRVRVADATERRLAGDVLSEIVAGEVDGPELQRRLEPFGLGGRITALALAVPGSGPSQPATAPPTAVESAVADALRAEAVSGLVATTGRFVGVLLPGFLDEELFDTCERIVARVATTLGRDPLAGAGRGVPAGRAREAWHEARCALEARELGADPTPNRNGAAGGEPGRVATYRDLGSFQLLLALQDTDALRLFCESMLGPIEEGEGHYGGELMRSLEAFIECNGQWEAAARLLYCHRHTLRYRIRKIEEITGRDLGRARDRIEFWLALRGREMAPASAGDGGRR</sequence>
<feature type="domain" description="CdaR GGDEF-like" evidence="4">
    <location>
        <begin position="291"/>
        <end position="415"/>
    </location>
</feature>
<evidence type="ECO:0000259" key="3">
    <source>
        <dbReference type="Pfam" id="PF13556"/>
    </source>
</evidence>
<dbReference type="AlphaFoldDB" id="A0A2T4UBN7"/>
<dbReference type="PANTHER" id="PTHR33744:SF1">
    <property type="entry name" value="DNA-BINDING TRANSCRIPTIONAL ACTIVATOR ADER"/>
    <property type="match status" value="1"/>
</dbReference>
<dbReference type="EMBL" id="PYYB01000005">
    <property type="protein sequence ID" value="PTL54305.1"/>
    <property type="molecule type" value="Genomic_DNA"/>
</dbReference>
<feature type="domain" description="Purine catabolism PurC-like" evidence="2">
    <location>
        <begin position="13"/>
        <end position="121"/>
    </location>
</feature>
<name>A0A2T4UBN7_9ACTN</name>
<evidence type="ECO:0008006" key="7">
    <source>
        <dbReference type="Google" id="ProtNLM"/>
    </source>
</evidence>
<accession>A0A2T4UBN7</accession>
<dbReference type="Pfam" id="PF07905">
    <property type="entry name" value="PucR"/>
    <property type="match status" value="1"/>
</dbReference>
<evidence type="ECO:0000256" key="1">
    <source>
        <dbReference type="ARBA" id="ARBA00006754"/>
    </source>
</evidence>
<evidence type="ECO:0000313" key="6">
    <source>
        <dbReference type="Proteomes" id="UP000240739"/>
    </source>
</evidence>
<dbReference type="InterPro" id="IPR051448">
    <property type="entry name" value="CdaR-like_regulators"/>
</dbReference>
<comment type="caution">
    <text evidence="5">The sequence shown here is derived from an EMBL/GenBank/DDBJ whole genome shotgun (WGS) entry which is preliminary data.</text>
</comment>
<protein>
    <recommendedName>
        <fullName evidence="7">PucR family transcriptional regulator</fullName>
    </recommendedName>
</protein>
<feature type="domain" description="PucR C-terminal helix-turn-helix" evidence="3">
    <location>
        <begin position="480"/>
        <end position="537"/>
    </location>
</feature>
<evidence type="ECO:0000313" key="5">
    <source>
        <dbReference type="EMBL" id="PTL54305.1"/>
    </source>
</evidence>
<dbReference type="Pfam" id="PF17853">
    <property type="entry name" value="GGDEF_2"/>
    <property type="match status" value="1"/>
</dbReference>
<organism evidence="5 6">
    <name type="scientific">Paraconexibacter algicola</name>
    <dbReference type="NCBI Taxonomy" id="2133960"/>
    <lineage>
        <taxon>Bacteria</taxon>
        <taxon>Bacillati</taxon>
        <taxon>Actinomycetota</taxon>
        <taxon>Thermoleophilia</taxon>
        <taxon>Solirubrobacterales</taxon>
        <taxon>Paraconexibacteraceae</taxon>
        <taxon>Paraconexibacter</taxon>
    </lineage>
</organism>
<dbReference type="RefSeq" id="WP_107571247.1">
    <property type="nucleotide sequence ID" value="NZ_PYYB01000005.1"/>
</dbReference>
<dbReference type="Proteomes" id="UP000240739">
    <property type="component" value="Unassembled WGS sequence"/>
</dbReference>
<evidence type="ECO:0000259" key="2">
    <source>
        <dbReference type="Pfam" id="PF07905"/>
    </source>
</evidence>
<gene>
    <name evidence="5" type="ORF">C7Y72_21415</name>
</gene>